<evidence type="ECO:0000313" key="13">
    <source>
        <dbReference type="Proteomes" id="UP000237347"/>
    </source>
</evidence>
<dbReference type="EMBL" id="PKMF04000445">
    <property type="protein sequence ID" value="KAK7831426.1"/>
    <property type="molecule type" value="Genomic_DNA"/>
</dbReference>
<dbReference type="SUPFAM" id="SSF52058">
    <property type="entry name" value="L domain-like"/>
    <property type="match status" value="1"/>
</dbReference>
<dbReference type="InterPro" id="IPR001611">
    <property type="entry name" value="Leu-rich_rpt"/>
</dbReference>
<dbReference type="Pfam" id="PF13855">
    <property type="entry name" value="LRR_8"/>
    <property type="match status" value="1"/>
</dbReference>
<comment type="caution">
    <text evidence="12">The sequence shown here is derived from an EMBL/GenBank/DDBJ whole genome shotgun (WGS) entry which is preliminary data.</text>
</comment>
<evidence type="ECO:0000256" key="7">
    <source>
        <dbReference type="ARBA" id="ARBA00022737"/>
    </source>
</evidence>
<evidence type="ECO:0000256" key="8">
    <source>
        <dbReference type="ARBA" id="ARBA00022989"/>
    </source>
</evidence>
<dbReference type="SMART" id="SM00369">
    <property type="entry name" value="LRR_TYP"/>
    <property type="match status" value="4"/>
</dbReference>
<dbReference type="GO" id="GO:0005886">
    <property type="term" value="C:plasma membrane"/>
    <property type="evidence" value="ECO:0007669"/>
    <property type="project" value="UniProtKB-SubCell"/>
</dbReference>
<dbReference type="Gene3D" id="3.80.10.10">
    <property type="entry name" value="Ribonuclease Inhibitor"/>
    <property type="match status" value="3"/>
</dbReference>
<evidence type="ECO:0000256" key="10">
    <source>
        <dbReference type="ARBA" id="ARBA00023170"/>
    </source>
</evidence>
<keyword evidence="9" id="KW-0472">Membrane</keyword>
<evidence type="ECO:0000256" key="5">
    <source>
        <dbReference type="ARBA" id="ARBA00022692"/>
    </source>
</evidence>
<evidence type="ECO:0000313" key="12">
    <source>
        <dbReference type="EMBL" id="KAK7831426.1"/>
    </source>
</evidence>
<dbReference type="PANTHER" id="PTHR48063">
    <property type="entry name" value="LRR RECEPTOR-LIKE KINASE"/>
    <property type="match status" value="1"/>
</dbReference>
<keyword evidence="10" id="KW-0675">Receptor</keyword>
<comment type="similarity">
    <text evidence="2">Belongs to the RLP family.</text>
</comment>
<organism evidence="12 13">
    <name type="scientific">Quercus suber</name>
    <name type="common">Cork oak</name>
    <dbReference type="NCBI Taxonomy" id="58331"/>
    <lineage>
        <taxon>Eukaryota</taxon>
        <taxon>Viridiplantae</taxon>
        <taxon>Streptophyta</taxon>
        <taxon>Embryophyta</taxon>
        <taxon>Tracheophyta</taxon>
        <taxon>Spermatophyta</taxon>
        <taxon>Magnoliopsida</taxon>
        <taxon>eudicotyledons</taxon>
        <taxon>Gunneridae</taxon>
        <taxon>Pentapetalae</taxon>
        <taxon>rosids</taxon>
        <taxon>fabids</taxon>
        <taxon>Fagales</taxon>
        <taxon>Fagaceae</taxon>
        <taxon>Quercus</taxon>
    </lineage>
</organism>
<dbReference type="PANTHER" id="PTHR48063:SF98">
    <property type="entry name" value="LRR RECEPTOR-LIKE SERINE_THREONINE-PROTEIN KINASE FLS2"/>
    <property type="match status" value="1"/>
</dbReference>
<keyword evidence="4" id="KW-0433">Leucine-rich repeat</keyword>
<dbReference type="Pfam" id="PF00560">
    <property type="entry name" value="LRR_1"/>
    <property type="match status" value="3"/>
</dbReference>
<protein>
    <submittedName>
        <fullName evidence="12">Receptor-like protein eix2</fullName>
    </submittedName>
</protein>
<reference evidence="12 13" key="1">
    <citation type="journal article" date="2018" name="Sci. Data">
        <title>The draft genome sequence of cork oak.</title>
        <authorList>
            <person name="Ramos A.M."/>
            <person name="Usie A."/>
            <person name="Barbosa P."/>
            <person name="Barros P.M."/>
            <person name="Capote T."/>
            <person name="Chaves I."/>
            <person name="Simoes F."/>
            <person name="Abreu I."/>
            <person name="Carrasquinho I."/>
            <person name="Faro C."/>
            <person name="Guimaraes J.B."/>
            <person name="Mendonca D."/>
            <person name="Nobrega F."/>
            <person name="Rodrigues L."/>
            <person name="Saibo N.J.M."/>
            <person name="Varela M.C."/>
            <person name="Egas C."/>
            <person name="Matos J."/>
            <person name="Miguel C.M."/>
            <person name="Oliveira M.M."/>
            <person name="Ricardo C.P."/>
            <person name="Goncalves S."/>
        </authorList>
    </citation>
    <scope>NUCLEOTIDE SEQUENCE [LARGE SCALE GENOMIC DNA]</scope>
    <source>
        <strain evidence="13">cv. HL8</strain>
    </source>
</reference>
<keyword evidence="13" id="KW-1185">Reference proteome</keyword>
<dbReference type="SUPFAM" id="SSF52047">
    <property type="entry name" value="RNI-like"/>
    <property type="match status" value="1"/>
</dbReference>
<evidence type="ECO:0000256" key="9">
    <source>
        <dbReference type="ARBA" id="ARBA00023136"/>
    </source>
</evidence>
<keyword evidence="6" id="KW-0732">Signal</keyword>
<dbReference type="InterPro" id="IPR046956">
    <property type="entry name" value="RLP23-like"/>
</dbReference>
<evidence type="ECO:0000256" key="1">
    <source>
        <dbReference type="ARBA" id="ARBA00004251"/>
    </source>
</evidence>
<dbReference type="Proteomes" id="UP000237347">
    <property type="component" value="Unassembled WGS sequence"/>
</dbReference>
<gene>
    <name evidence="12" type="primary">EIX2_24</name>
    <name evidence="12" type="ORF">CFP56_027440</name>
</gene>
<comment type="subcellular location">
    <subcellularLocation>
        <location evidence="1">Cell membrane</location>
        <topology evidence="1">Single-pass type I membrane protein</topology>
    </subcellularLocation>
</comment>
<keyword evidence="11" id="KW-0325">Glycoprotein</keyword>
<dbReference type="AlphaFoldDB" id="A0AAW0JZI6"/>
<name>A0AAW0JZI6_QUESU</name>
<accession>A0AAW0JZI6</accession>
<sequence length="356" mass="40367">MKSLTSLNLSNAGFVGVIPYQHGNLSNLLYLNLESSSFSGLYVNNLQWLSSLPLLQHLDMSLVNLSKASDWLQLTNTLPSLLELWLSYCQLPFIPLVVDVHSMTSLRHLDLSGNNFNSSIPNWLYSFSRLEFLNLRNSNLQGTISSAIGNLTFAISIRIDLPSNKLNQEVSKILEILSRLYRLEILELNHARLSGHLTDVLEQFKNLVHLSLWNNSISGPIPVSLGILSSLTYLDLSFNQFSGTLPQNFRQLSKLETLFIESNMLERVVSEVHFSNLTSLIGFYASRNKLTLEVSHNWDPPFQLESLSFQSWNLGPNFPTWLCSQRHLRNLDISNTRISVCVSKSVPESTLWRDSK</sequence>
<evidence type="ECO:0000256" key="11">
    <source>
        <dbReference type="ARBA" id="ARBA00023180"/>
    </source>
</evidence>
<evidence type="ECO:0000256" key="4">
    <source>
        <dbReference type="ARBA" id="ARBA00022614"/>
    </source>
</evidence>
<dbReference type="FunFam" id="3.80.10.10:FF:000383">
    <property type="entry name" value="Leucine-rich repeat receptor protein kinase EMS1"/>
    <property type="match status" value="1"/>
</dbReference>
<evidence type="ECO:0000256" key="2">
    <source>
        <dbReference type="ARBA" id="ARBA00009592"/>
    </source>
</evidence>
<dbReference type="InterPro" id="IPR003591">
    <property type="entry name" value="Leu-rich_rpt_typical-subtyp"/>
</dbReference>
<keyword evidence="7" id="KW-0677">Repeat</keyword>
<keyword evidence="8" id="KW-1133">Transmembrane helix</keyword>
<evidence type="ECO:0000256" key="3">
    <source>
        <dbReference type="ARBA" id="ARBA00022475"/>
    </source>
</evidence>
<evidence type="ECO:0000256" key="6">
    <source>
        <dbReference type="ARBA" id="ARBA00022729"/>
    </source>
</evidence>
<keyword evidence="3" id="KW-1003">Cell membrane</keyword>
<proteinExistence type="inferred from homology"/>
<keyword evidence="5" id="KW-0812">Transmembrane</keyword>
<dbReference type="InterPro" id="IPR032675">
    <property type="entry name" value="LRR_dom_sf"/>
</dbReference>